<proteinExistence type="predicted"/>
<feature type="non-terminal residue" evidence="1">
    <location>
        <position position="33"/>
    </location>
</feature>
<protein>
    <submittedName>
        <fullName evidence="1">Uncharacterized protein</fullName>
    </submittedName>
</protein>
<keyword evidence="2" id="KW-1185">Reference proteome</keyword>
<dbReference type="EMBL" id="LXQA010565605">
    <property type="protein sequence ID" value="MCI59552.1"/>
    <property type="molecule type" value="Genomic_DNA"/>
</dbReference>
<accession>A0A392TF32</accession>
<sequence>MSIRGYESYCHAYIGGTTPYSSVYMKEGDVSKG</sequence>
<dbReference type="Proteomes" id="UP000265520">
    <property type="component" value="Unassembled WGS sequence"/>
</dbReference>
<dbReference type="AlphaFoldDB" id="A0A392TF32"/>
<name>A0A392TF32_9FABA</name>
<reference evidence="1 2" key="1">
    <citation type="journal article" date="2018" name="Front. Plant Sci.">
        <title>Red Clover (Trifolium pratense) and Zigzag Clover (T. medium) - A Picture of Genomic Similarities and Differences.</title>
        <authorList>
            <person name="Dluhosova J."/>
            <person name="Istvanek J."/>
            <person name="Nedelnik J."/>
            <person name="Repkova J."/>
        </authorList>
    </citation>
    <scope>NUCLEOTIDE SEQUENCE [LARGE SCALE GENOMIC DNA]</scope>
    <source>
        <strain evidence="2">cv. 10/8</strain>
        <tissue evidence="1">Leaf</tissue>
    </source>
</reference>
<comment type="caution">
    <text evidence="1">The sequence shown here is derived from an EMBL/GenBank/DDBJ whole genome shotgun (WGS) entry which is preliminary data.</text>
</comment>
<evidence type="ECO:0000313" key="2">
    <source>
        <dbReference type="Proteomes" id="UP000265520"/>
    </source>
</evidence>
<evidence type="ECO:0000313" key="1">
    <source>
        <dbReference type="EMBL" id="MCI59552.1"/>
    </source>
</evidence>
<organism evidence="1 2">
    <name type="scientific">Trifolium medium</name>
    <dbReference type="NCBI Taxonomy" id="97028"/>
    <lineage>
        <taxon>Eukaryota</taxon>
        <taxon>Viridiplantae</taxon>
        <taxon>Streptophyta</taxon>
        <taxon>Embryophyta</taxon>
        <taxon>Tracheophyta</taxon>
        <taxon>Spermatophyta</taxon>
        <taxon>Magnoliopsida</taxon>
        <taxon>eudicotyledons</taxon>
        <taxon>Gunneridae</taxon>
        <taxon>Pentapetalae</taxon>
        <taxon>rosids</taxon>
        <taxon>fabids</taxon>
        <taxon>Fabales</taxon>
        <taxon>Fabaceae</taxon>
        <taxon>Papilionoideae</taxon>
        <taxon>50 kb inversion clade</taxon>
        <taxon>NPAAA clade</taxon>
        <taxon>Hologalegina</taxon>
        <taxon>IRL clade</taxon>
        <taxon>Trifolieae</taxon>
        <taxon>Trifolium</taxon>
    </lineage>
</organism>